<evidence type="ECO:0000313" key="3">
    <source>
        <dbReference type="Proteomes" id="UP000652219"/>
    </source>
</evidence>
<dbReference type="EMBL" id="WIGN01000632">
    <property type="protein sequence ID" value="KAF6786608.1"/>
    <property type="molecule type" value="Genomic_DNA"/>
</dbReference>
<gene>
    <name evidence="2" type="ORF">CSOJ01_15377</name>
</gene>
<keyword evidence="3" id="KW-1185">Reference proteome</keyword>
<accession>A0A8H6IMN6</accession>
<organism evidence="2 3">
    <name type="scientific">Colletotrichum sojae</name>
    <dbReference type="NCBI Taxonomy" id="2175907"/>
    <lineage>
        <taxon>Eukaryota</taxon>
        <taxon>Fungi</taxon>
        <taxon>Dikarya</taxon>
        <taxon>Ascomycota</taxon>
        <taxon>Pezizomycotina</taxon>
        <taxon>Sordariomycetes</taxon>
        <taxon>Hypocreomycetidae</taxon>
        <taxon>Glomerellales</taxon>
        <taxon>Glomerellaceae</taxon>
        <taxon>Colletotrichum</taxon>
        <taxon>Colletotrichum orchidearum species complex</taxon>
    </lineage>
</organism>
<feature type="region of interest" description="Disordered" evidence="1">
    <location>
        <begin position="102"/>
        <end position="128"/>
    </location>
</feature>
<dbReference type="AlphaFoldDB" id="A0A8H6IMN6"/>
<comment type="caution">
    <text evidence="2">The sequence shown here is derived from an EMBL/GenBank/DDBJ whole genome shotgun (WGS) entry which is preliminary data.</text>
</comment>
<dbReference type="Proteomes" id="UP000652219">
    <property type="component" value="Unassembled WGS sequence"/>
</dbReference>
<proteinExistence type="predicted"/>
<name>A0A8H6IMN6_9PEZI</name>
<sequence>MSLTPDTHHELAEGAEKSSALNLSSFLQLTTEQKKIADTWIEPLYKNNRALAEIDTQAGFDAARERIWDLVFGGWDTNTTISQAANARPRSATVGMVKFGTLTRDAPPSKKRKPGEAEPTVPEHRRAGAPVYKKIQPDFRGRNLWFPLCDENGTMFGTKFDHNIEYDKLPGITTGSTHGKCSQDWDAAERERIGRANTEWVVFCLRTRLCDSIKHSVDSNSPAVAGNSATIIDDNADLSKLQYINLCAKDIWPIYKEAIETYLAMGVPQGVIAT</sequence>
<evidence type="ECO:0000256" key="1">
    <source>
        <dbReference type="SAM" id="MobiDB-lite"/>
    </source>
</evidence>
<reference evidence="2 3" key="1">
    <citation type="journal article" date="2020" name="Phytopathology">
        <title>Genome Sequence Resources of Colletotrichum truncatum, C. plurivorum, C. musicola, and C. sojae: Four Species Pathogenic to Soybean (Glycine max).</title>
        <authorList>
            <person name="Rogerio F."/>
            <person name="Boufleur T.R."/>
            <person name="Ciampi-Guillardi M."/>
            <person name="Sukno S.A."/>
            <person name="Thon M.R."/>
            <person name="Massola Junior N.S."/>
            <person name="Baroncelli R."/>
        </authorList>
    </citation>
    <scope>NUCLEOTIDE SEQUENCE [LARGE SCALE GENOMIC DNA]</scope>
    <source>
        <strain evidence="2 3">LFN0009</strain>
    </source>
</reference>
<evidence type="ECO:0000313" key="2">
    <source>
        <dbReference type="EMBL" id="KAF6786608.1"/>
    </source>
</evidence>
<protein>
    <submittedName>
        <fullName evidence="2">Uncharacterized protein</fullName>
    </submittedName>
</protein>